<dbReference type="Proteomes" id="UP000828251">
    <property type="component" value="Unassembled WGS sequence"/>
</dbReference>
<organism evidence="2 3">
    <name type="scientific">Gossypium stocksii</name>
    <dbReference type="NCBI Taxonomy" id="47602"/>
    <lineage>
        <taxon>Eukaryota</taxon>
        <taxon>Viridiplantae</taxon>
        <taxon>Streptophyta</taxon>
        <taxon>Embryophyta</taxon>
        <taxon>Tracheophyta</taxon>
        <taxon>Spermatophyta</taxon>
        <taxon>Magnoliopsida</taxon>
        <taxon>eudicotyledons</taxon>
        <taxon>Gunneridae</taxon>
        <taxon>Pentapetalae</taxon>
        <taxon>rosids</taxon>
        <taxon>malvids</taxon>
        <taxon>Malvales</taxon>
        <taxon>Malvaceae</taxon>
        <taxon>Malvoideae</taxon>
        <taxon>Gossypium</taxon>
    </lineage>
</organism>
<reference evidence="2 3" key="1">
    <citation type="journal article" date="2021" name="Plant Biotechnol. J.">
        <title>Multi-omics assisted identification of the key and species-specific regulatory components of drought-tolerant mechanisms in Gossypium stocksii.</title>
        <authorList>
            <person name="Yu D."/>
            <person name="Ke L."/>
            <person name="Zhang D."/>
            <person name="Wu Y."/>
            <person name="Sun Y."/>
            <person name="Mei J."/>
            <person name="Sun J."/>
            <person name="Sun Y."/>
        </authorList>
    </citation>
    <scope>NUCLEOTIDE SEQUENCE [LARGE SCALE GENOMIC DNA]</scope>
    <source>
        <strain evidence="3">cv. E1</strain>
        <tissue evidence="2">Leaf</tissue>
    </source>
</reference>
<feature type="region of interest" description="Disordered" evidence="1">
    <location>
        <begin position="33"/>
        <end position="64"/>
    </location>
</feature>
<evidence type="ECO:0000313" key="3">
    <source>
        <dbReference type="Proteomes" id="UP000828251"/>
    </source>
</evidence>
<accession>A0A9D3WLC7</accession>
<gene>
    <name evidence="2" type="ORF">J1N35_002474</name>
</gene>
<name>A0A9D3WLC7_9ROSI</name>
<feature type="compositionally biased region" description="Basic and acidic residues" evidence="1">
    <location>
        <begin position="33"/>
        <end position="46"/>
    </location>
</feature>
<dbReference type="EMBL" id="JAIQCV010000001">
    <property type="protein sequence ID" value="KAH1131096.1"/>
    <property type="molecule type" value="Genomic_DNA"/>
</dbReference>
<dbReference type="OrthoDB" id="418757at2759"/>
<protein>
    <submittedName>
        <fullName evidence="2">Uncharacterized protein</fullName>
    </submittedName>
</protein>
<evidence type="ECO:0000313" key="2">
    <source>
        <dbReference type="EMBL" id="KAH1131096.1"/>
    </source>
</evidence>
<comment type="caution">
    <text evidence="2">The sequence shown here is derived from an EMBL/GenBank/DDBJ whole genome shotgun (WGS) entry which is preliminary data.</text>
</comment>
<keyword evidence="3" id="KW-1185">Reference proteome</keyword>
<sequence>MSLHIKNGRRETLIYERDHLSFEDMKRNLLSKDKLDNELGPNKKSDGQTSVLVARGKQQSRKPN</sequence>
<dbReference type="AlphaFoldDB" id="A0A9D3WLC7"/>
<evidence type="ECO:0000256" key="1">
    <source>
        <dbReference type="SAM" id="MobiDB-lite"/>
    </source>
</evidence>
<proteinExistence type="predicted"/>